<reference evidence="1 2" key="1">
    <citation type="submission" date="2012-06" db="EMBL/GenBank/DDBJ databases">
        <title>Complete genome sequence of Corynebacterium terpenotabidum Y-11 (=DSM 44721).</title>
        <authorList>
            <person name="Ruckert C."/>
            <person name="Albersmeier A."/>
            <person name="Al-Dilaimi A."/>
            <person name="Szczepanowski R."/>
            <person name="Kalinowski J."/>
        </authorList>
    </citation>
    <scope>NUCLEOTIDE SEQUENCE [LARGE SCALE GENOMIC DNA]</scope>
    <source>
        <strain evidence="1 2">Y-11</strain>
    </source>
</reference>
<dbReference type="AlphaFoldDB" id="S4XCD3"/>
<dbReference type="EMBL" id="CP003696">
    <property type="protein sequence ID" value="AGP30154.1"/>
    <property type="molecule type" value="Genomic_DNA"/>
</dbReference>
<dbReference type="Proteomes" id="UP000014809">
    <property type="component" value="Chromosome"/>
</dbReference>
<dbReference type="GO" id="GO:0005524">
    <property type="term" value="F:ATP binding"/>
    <property type="evidence" value="ECO:0007669"/>
    <property type="project" value="UniProtKB-KW"/>
</dbReference>
<protein>
    <submittedName>
        <fullName evidence="1">ABC transporter ATP-binding protein</fullName>
    </submittedName>
</protein>
<gene>
    <name evidence="1" type="ORF">A606_02505</name>
</gene>
<keyword evidence="1" id="KW-0547">Nucleotide-binding</keyword>
<proteinExistence type="predicted"/>
<name>S4XCD3_9CORY</name>
<dbReference type="KEGG" id="cter:A606_02505"/>
<keyword evidence="1" id="KW-0067">ATP-binding</keyword>
<keyword evidence="2" id="KW-1185">Reference proteome</keyword>
<organism evidence="1 2">
    <name type="scientific">Corynebacterium terpenotabidum Y-11</name>
    <dbReference type="NCBI Taxonomy" id="1200352"/>
    <lineage>
        <taxon>Bacteria</taxon>
        <taxon>Bacillati</taxon>
        <taxon>Actinomycetota</taxon>
        <taxon>Actinomycetes</taxon>
        <taxon>Mycobacteriales</taxon>
        <taxon>Corynebacteriaceae</taxon>
        <taxon>Corynebacterium</taxon>
    </lineage>
</organism>
<evidence type="ECO:0000313" key="1">
    <source>
        <dbReference type="EMBL" id="AGP30154.1"/>
    </source>
</evidence>
<evidence type="ECO:0000313" key="2">
    <source>
        <dbReference type="Proteomes" id="UP000014809"/>
    </source>
</evidence>
<dbReference type="HOGENOM" id="CLU_3381424_0_0_11"/>
<sequence length="33" mass="3638">MSDAPLLCLRNVDIAFGTRKNPLPTVFDASFDI</sequence>
<accession>S4XCD3</accession>